<sequence>MRELLRSVWREPPPVLSAPRVWWDWALVAVLAPLAVVEAMTKSGLHHRGLSAVVVAGLVFTLLWRRSRPLLMVGIVFGVFTVVSVALGREFPDQDIAVFVLLLPFALFRWGSGRHAVLGAAIMLGKVGLSAAVGHLRPVEALGGVTVLLFAMALGAAVRYRASARARAVDQVRLVERERLARDLHDTVAHHVTAMAIRAQAGMATAATDPTAAVDALRLIDAEAARALDEMRGIVRILRAEQPDDLAPNPRVADLRRLVSHSGPVVAVELRGDVDDLPSPVAAAVYRLAQEAITNARRHARHATRVDVRVVADHAEVRVLVSDDGEAGHLSGAPGYGLIGMRERANLLGGTCAAGPDPDGGWTVTAVLPRARARA</sequence>
<evidence type="ECO:0000259" key="11">
    <source>
        <dbReference type="Pfam" id="PF07730"/>
    </source>
</evidence>
<dbReference type="AlphaFoldDB" id="A0A918GSS2"/>
<feature type="transmembrane region" description="Helical" evidence="9">
    <location>
        <begin position="45"/>
        <end position="63"/>
    </location>
</feature>
<dbReference type="Pfam" id="PF02518">
    <property type="entry name" value="HATPase_c"/>
    <property type="match status" value="1"/>
</dbReference>
<dbReference type="GO" id="GO:0000155">
    <property type="term" value="F:phosphorelay sensor kinase activity"/>
    <property type="evidence" value="ECO:0007669"/>
    <property type="project" value="InterPro"/>
</dbReference>
<dbReference type="RefSeq" id="WP_189214195.1">
    <property type="nucleotide sequence ID" value="NZ_BMRB01000010.1"/>
</dbReference>
<evidence type="ECO:0000313" key="12">
    <source>
        <dbReference type="EMBL" id="GGS58872.1"/>
    </source>
</evidence>
<dbReference type="Gene3D" id="1.20.5.1930">
    <property type="match status" value="1"/>
</dbReference>
<dbReference type="PANTHER" id="PTHR24421">
    <property type="entry name" value="NITRATE/NITRITE SENSOR PROTEIN NARX-RELATED"/>
    <property type="match status" value="1"/>
</dbReference>
<feature type="domain" description="Signal transduction histidine kinase subgroup 3 dimerisation and phosphoacceptor" evidence="11">
    <location>
        <begin position="176"/>
        <end position="241"/>
    </location>
</feature>
<evidence type="ECO:0000259" key="10">
    <source>
        <dbReference type="Pfam" id="PF02518"/>
    </source>
</evidence>
<evidence type="ECO:0000256" key="2">
    <source>
        <dbReference type="ARBA" id="ARBA00012438"/>
    </source>
</evidence>
<keyword evidence="9" id="KW-0812">Transmembrane</keyword>
<organism evidence="12 13">
    <name type="scientific">Actinokineospora fastidiosa</name>
    <dbReference type="NCBI Taxonomy" id="1816"/>
    <lineage>
        <taxon>Bacteria</taxon>
        <taxon>Bacillati</taxon>
        <taxon>Actinomycetota</taxon>
        <taxon>Actinomycetes</taxon>
        <taxon>Pseudonocardiales</taxon>
        <taxon>Pseudonocardiaceae</taxon>
        <taxon>Actinokineospora</taxon>
    </lineage>
</organism>
<accession>A0A918GSS2</accession>
<reference evidence="12" key="1">
    <citation type="journal article" date="2014" name="Int. J. Syst. Evol. Microbiol.">
        <title>Complete genome sequence of Corynebacterium casei LMG S-19264T (=DSM 44701T), isolated from a smear-ripened cheese.</title>
        <authorList>
            <consortium name="US DOE Joint Genome Institute (JGI-PGF)"/>
            <person name="Walter F."/>
            <person name="Albersmeier A."/>
            <person name="Kalinowski J."/>
            <person name="Ruckert C."/>
        </authorList>
    </citation>
    <scope>NUCLEOTIDE SEQUENCE</scope>
    <source>
        <strain evidence="12">JCM 3276</strain>
    </source>
</reference>
<proteinExistence type="predicted"/>
<keyword evidence="13" id="KW-1185">Reference proteome</keyword>
<dbReference type="Proteomes" id="UP000660680">
    <property type="component" value="Unassembled WGS sequence"/>
</dbReference>
<feature type="transmembrane region" description="Helical" evidence="9">
    <location>
        <begin position="117"/>
        <end position="135"/>
    </location>
</feature>
<evidence type="ECO:0000256" key="1">
    <source>
        <dbReference type="ARBA" id="ARBA00000085"/>
    </source>
</evidence>
<evidence type="ECO:0000256" key="6">
    <source>
        <dbReference type="ARBA" id="ARBA00022777"/>
    </source>
</evidence>
<name>A0A918GSS2_9PSEU</name>
<dbReference type="InterPro" id="IPR036890">
    <property type="entry name" value="HATPase_C_sf"/>
</dbReference>
<evidence type="ECO:0000256" key="8">
    <source>
        <dbReference type="ARBA" id="ARBA00023012"/>
    </source>
</evidence>
<dbReference type="InterPro" id="IPR003594">
    <property type="entry name" value="HATPase_dom"/>
</dbReference>
<keyword evidence="9" id="KW-0472">Membrane</keyword>
<protein>
    <recommendedName>
        <fullName evidence="2">histidine kinase</fullName>
        <ecNumber evidence="2">2.7.13.3</ecNumber>
    </recommendedName>
</protein>
<dbReference type="EC" id="2.7.13.3" evidence="2"/>
<keyword evidence="6 12" id="KW-0418">Kinase</keyword>
<comment type="catalytic activity">
    <reaction evidence="1">
        <text>ATP + protein L-histidine = ADP + protein N-phospho-L-histidine.</text>
        <dbReference type="EC" id="2.7.13.3"/>
    </reaction>
</comment>
<feature type="transmembrane region" description="Helical" evidence="9">
    <location>
        <begin position="141"/>
        <end position="158"/>
    </location>
</feature>
<dbReference type="EMBL" id="BMRB01000010">
    <property type="protein sequence ID" value="GGS58872.1"/>
    <property type="molecule type" value="Genomic_DNA"/>
</dbReference>
<dbReference type="PANTHER" id="PTHR24421:SF10">
    <property type="entry name" value="NITRATE_NITRITE SENSOR PROTEIN NARQ"/>
    <property type="match status" value="1"/>
</dbReference>
<dbReference type="Gene3D" id="3.30.565.10">
    <property type="entry name" value="Histidine kinase-like ATPase, C-terminal domain"/>
    <property type="match status" value="1"/>
</dbReference>
<feature type="domain" description="Histidine kinase/HSP90-like ATPase" evidence="10">
    <location>
        <begin position="284"/>
        <end position="371"/>
    </location>
</feature>
<evidence type="ECO:0000313" key="13">
    <source>
        <dbReference type="Proteomes" id="UP000660680"/>
    </source>
</evidence>
<feature type="transmembrane region" description="Helical" evidence="9">
    <location>
        <begin position="70"/>
        <end position="88"/>
    </location>
</feature>
<keyword evidence="7" id="KW-0067">ATP-binding</keyword>
<dbReference type="GO" id="GO:0005524">
    <property type="term" value="F:ATP binding"/>
    <property type="evidence" value="ECO:0007669"/>
    <property type="project" value="UniProtKB-KW"/>
</dbReference>
<keyword evidence="5" id="KW-0547">Nucleotide-binding</keyword>
<dbReference type="SUPFAM" id="SSF55874">
    <property type="entry name" value="ATPase domain of HSP90 chaperone/DNA topoisomerase II/histidine kinase"/>
    <property type="match status" value="1"/>
</dbReference>
<feature type="transmembrane region" description="Helical" evidence="9">
    <location>
        <begin position="21"/>
        <end position="39"/>
    </location>
</feature>
<dbReference type="Pfam" id="PF07730">
    <property type="entry name" value="HisKA_3"/>
    <property type="match status" value="1"/>
</dbReference>
<keyword evidence="9" id="KW-1133">Transmembrane helix</keyword>
<comment type="caution">
    <text evidence="12">The sequence shown here is derived from an EMBL/GenBank/DDBJ whole genome shotgun (WGS) entry which is preliminary data.</text>
</comment>
<evidence type="ECO:0000256" key="5">
    <source>
        <dbReference type="ARBA" id="ARBA00022741"/>
    </source>
</evidence>
<dbReference type="GO" id="GO:0016020">
    <property type="term" value="C:membrane"/>
    <property type="evidence" value="ECO:0007669"/>
    <property type="project" value="InterPro"/>
</dbReference>
<evidence type="ECO:0000256" key="4">
    <source>
        <dbReference type="ARBA" id="ARBA00022679"/>
    </source>
</evidence>
<keyword evidence="3" id="KW-0597">Phosphoprotein</keyword>
<reference evidence="12" key="2">
    <citation type="submission" date="2020-09" db="EMBL/GenBank/DDBJ databases">
        <authorList>
            <person name="Sun Q."/>
            <person name="Ohkuma M."/>
        </authorList>
    </citation>
    <scope>NUCLEOTIDE SEQUENCE</scope>
    <source>
        <strain evidence="12">JCM 3276</strain>
    </source>
</reference>
<evidence type="ECO:0000256" key="3">
    <source>
        <dbReference type="ARBA" id="ARBA00022553"/>
    </source>
</evidence>
<dbReference type="CDD" id="cd16917">
    <property type="entry name" value="HATPase_UhpB-NarQ-NarX-like"/>
    <property type="match status" value="1"/>
</dbReference>
<evidence type="ECO:0000256" key="7">
    <source>
        <dbReference type="ARBA" id="ARBA00022840"/>
    </source>
</evidence>
<dbReference type="GO" id="GO:0046983">
    <property type="term" value="F:protein dimerization activity"/>
    <property type="evidence" value="ECO:0007669"/>
    <property type="project" value="InterPro"/>
</dbReference>
<keyword evidence="4" id="KW-0808">Transferase</keyword>
<keyword evidence="8" id="KW-0902">Two-component regulatory system</keyword>
<dbReference type="InterPro" id="IPR011712">
    <property type="entry name" value="Sig_transdc_His_kin_sub3_dim/P"/>
</dbReference>
<gene>
    <name evidence="12" type="ORF">GCM10010171_62300</name>
</gene>
<dbReference type="InterPro" id="IPR050482">
    <property type="entry name" value="Sensor_HK_TwoCompSys"/>
</dbReference>
<evidence type="ECO:0000256" key="9">
    <source>
        <dbReference type="SAM" id="Phobius"/>
    </source>
</evidence>